<reference evidence="2 3" key="1">
    <citation type="submission" date="2015-11" db="EMBL/GenBank/DDBJ databases">
        <title>Draft Genome Sequence of the Strain BR 10423 (Rhizobium sp.) isolated from nodules of Mimosa pudica.</title>
        <authorList>
            <person name="Barauna A.C."/>
            <person name="Zilli J.E."/>
            <person name="Simoes-Araujo J.L."/>
            <person name="Reis V.M."/>
            <person name="James E.K."/>
            <person name="Reis F.B.Jr."/>
            <person name="Rouws L.F."/>
            <person name="Passos S.R."/>
            <person name="Gois S.R."/>
        </authorList>
    </citation>
    <scope>NUCLEOTIDE SEQUENCE [LARGE SCALE GENOMIC DNA]</scope>
    <source>
        <strain evidence="2 3">BR10423</strain>
    </source>
</reference>
<gene>
    <name evidence="2" type="ORF">AS026_27560</name>
</gene>
<evidence type="ECO:0000313" key="2">
    <source>
        <dbReference type="EMBL" id="KWV60053.1"/>
    </source>
</evidence>
<accession>A0A109K3Q5</accession>
<feature type="domain" description="Lipocalin-like" evidence="1">
    <location>
        <begin position="8"/>
        <end position="126"/>
    </location>
</feature>
<sequence length="142" mass="15414">MGSAAALHGTWRMVSWTRRAVATGVVTNAMGPDPVGYLSYHPDGRVMAVVVSRERPALKGEVPTDAEKVALFDSMLAYAGSYTFENGRVVHHVDASWNPAWGVSDLIRPFSIDGNRLVISGAPGVDPKNGEEVVYELEFRKV</sequence>
<dbReference type="AlphaFoldDB" id="A0A109K3Q5"/>
<evidence type="ECO:0000313" key="3">
    <source>
        <dbReference type="Proteomes" id="UP000068164"/>
    </source>
</evidence>
<dbReference type="OrthoDB" id="8370150at2"/>
<name>A0A109K3Q5_9HYPH</name>
<protein>
    <recommendedName>
        <fullName evidence="1">Lipocalin-like domain-containing protein</fullName>
    </recommendedName>
</protein>
<dbReference type="InterPro" id="IPR024311">
    <property type="entry name" value="Lipocalin-like"/>
</dbReference>
<evidence type="ECO:0000259" key="1">
    <source>
        <dbReference type="Pfam" id="PF13924"/>
    </source>
</evidence>
<dbReference type="EMBL" id="LNCD01000003">
    <property type="protein sequence ID" value="KWV60053.1"/>
    <property type="molecule type" value="Genomic_DNA"/>
</dbReference>
<keyword evidence="3" id="KW-1185">Reference proteome</keyword>
<dbReference type="Pfam" id="PF13924">
    <property type="entry name" value="Lipocalin_5"/>
    <property type="match status" value="1"/>
</dbReference>
<organism evidence="2 3">
    <name type="scientific">Rhizobium altiplani</name>
    <dbReference type="NCBI Taxonomy" id="1864509"/>
    <lineage>
        <taxon>Bacteria</taxon>
        <taxon>Pseudomonadati</taxon>
        <taxon>Pseudomonadota</taxon>
        <taxon>Alphaproteobacteria</taxon>
        <taxon>Hyphomicrobiales</taxon>
        <taxon>Rhizobiaceae</taxon>
        <taxon>Rhizobium/Agrobacterium group</taxon>
        <taxon>Rhizobium</taxon>
    </lineage>
</organism>
<proteinExistence type="predicted"/>
<dbReference type="Proteomes" id="UP000068164">
    <property type="component" value="Unassembled WGS sequence"/>
</dbReference>
<comment type="caution">
    <text evidence="2">The sequence shown here is derived from an EMBL/GenBank/DDBJ whole genome shotgun (WGS) entry which is preliminary data.</text>
</comment>
<dbReference type="RefSeq" id="WP_062368442.1">
    <property type="nucleotide sequence ID" value="NZ_LNCD01000003.1"/>
</dbReference>